<dbReference type="InterPro" id="IPR025944">
    <property type="entry name" value="Sigma_54_int_dom_CS"/>
</dbReference>
<dbReference type="InterPro" id="IPR025662">
    <property type="entry name" value="Sigma_54_int_dom_ATP-bd_1"/>
</dbReference>
<name>A0A848IPS3_9BURK</name>
<evidence type="ECO:0000259" key="6">
    <source>
        <dbReference type="PROSITE" id="PS50045"/>
    </source>
</evidence>
<dbReference type="PANTHER" id="PTHR32071">
    <property type="entry name" value="TRANSCRIPTIONAL REGULATORY PROTEIN"/>
    <property type="match status" value="1"/>
</dbReference>
<keyword evidence="9" id="KW-1185">Reference proteome</keyword>
<evidence type="ECO:0000313" key="8">
    <source>
        <dbReference type="EMBL" id="NMM01187.1"/>
    </source>
</evidence>
<organism evidence="8 9">
    <name type="scientific">Paraburkholderia polaris</name>
    <dbReference type="NCBI Taxonomy" id="2728848"/>
    <lineage>
        <taxon>Bacteria</taxon>
        <taxon>Pseudomonadati</taxon>
        <taxon>Pseudomonadota</taxon>
        <taxon>Betaproteobacteria</taxon>
        <taxon>Burkholderiales</taxon>
        <taxon>Burkholderiaceae</taxon>
        <taxon>Paraburkholderia</taxon>
    </lineage>
</organism>
<dbReference type="PROSITE" id="PS00688">
    <property type="entry name" value="SIGMA54_INTERACT_3"/>
    <property type="match status" value="1"/>
</dbReference>
<keyword evidence="2" id="KW-0067">ATP-binding</keyword>
<feature type="domain" description="PAS" evidence="7">
    <location>
        <begin position="19"/>
        <end position="60"/>
    </location>
</feature>
<keyword evidence="3" id="KW-0805">Transcription regulation</keyword>
<dbReference type="FunFam" id="3.40.50.300:FF:000006">
    <property type="entry name" value="DNA-binding transcriptional regulator NtrC"/>
    <property type="match status" value="1"/>
</dbReference>
<dbReference type="PROSITE" id="PS00675">
    <property type="entry name" value="SIGMA54_INTERACT_1"/>
    <property type="match status" value="1"/>
</dbReference>
<evidence type="ECO:0000256" key="2">
    <source>
        <dbReference type="ARBA" id="ARBA00022840"/>
    </source>
</evidence>
<dbReference type="Pfam" id="PF25601">
    <property type="entry name" value="AAA_lid_14"/>
    <property type="match status" value="1"/>
</dbReference>
<dbReference type="AlphaFoldDB" id="A0A848IPS3"/>
<dbReference type="InterPro" id="IPR058031">
    <property type="entry name" value="AAA_lid_NorR"/>
</dbReference>
<dbReference type="InterPro" id="IPR027417">
    <property type="entry name" value="P-loop_NTPase"/>
</dbReference>
<dbReference type="Gene3D" id="3.40.50.300">
    <property type="entry name" value="P-loop containing nucleotide triphosphate hydrolases"/>
    <property type="match status" value="1"/>
</dbReference>
<dbReference type="SUPFAM" id="SSF52540">
    <property type="entry name" value="P-loop containing nucleoside triphosphate hydrolases"/>
    <property type="match status" value="1"/>
</dbReference>
<gene>
    <name evidence="8" type="ORF">HHL24_25005</name>
</gene>
<dbReference type="InterPro" id="IPR025943">
    <property type="entry name" value="Sigma_54_int_dom_ATP-bd_2"/>
</dbReference>
<dbReference type="Pfam" id="PF02954">
    <property type="entry name" value="HTH_8"/>
    <property type="match status" value="1"/>
</dbReference>
<dbReference type="InterPro" id="IPR000014">
    <property type="entry name" value="PAS"/>
</dbReference>
<dbReference type="PROSITE" id="PS50045">
    <property type="entry name" value="SIGMA54_INTERACT_4"/>
    <property type="match status" value="1"/>
</dbReference>
<keyword evidence="4" id="KW-0238">DNA-binding</keyword>
<evidence type="ECO:0000256" key="1">
    <source>
        <dbReference type="ARBA" id="ARBA00022741"/>
    </source>
</evidence>
<dbReference type="InterPro" id="IPR013656">
    <property type="entry name" value="PAS_4"/>
</dbReference>
<reference evidence="8 9" key="1">
    <citation type="submission" date="2020-04" db="EMBL/GenBank/DDBJ databases">
        <title>Paraburkholderia sp. RP-4-7 isolated from soil.</title>
        <authorList>
            <person name="Dahal R.H."/>
        </authorList>
    </citation>
    <scope>NUCLEOTIDE SEQUENCE [LARGE SCALE GENOMIC DNA]</scope>
    <source>
        <strain evidence="8 9">RP-4-7</strain>
    </source>
</reference>
<dbReference type="SMART" id="SM00382">
    <property type="entry name" value="AAA"/>
    <property type="match status" value="1"/>
</dbReference>
<feature type="domain" description="Sigma-54 factor interaction" evidence="6">
    <location>
        <begin position="161"/>
        <end position="392"/>
    </location>
</feature>
<evidence type="ECO:0000259" key="7">
    <source>
        <dbReference type="PROSITE" id="PS50112"/>
    </source>
</evidence>
<sequence length="500" mass="54168">MMNDWAGLPATYGDVLRRAMDSLFRTFENFSEGTFIVDAEARVVWINKRYAARFGFSDPEQAIGRDCEEVIPNSLMREVVNTGKPILLDILETDREPLVVTRLPLKDDAGETVGAVGFALFDELKALTPLFSHYSRVQEELIATRQSLAQARRAKYTFGSFVGTSAASLEVKRQARRAAQLESPVLLLGETGTGKELLAHAIHGGSARANQPLVTVNVAAIPDTLLEVEFFGAAPGAYTGADRKGRVGKFELANGGTLFLDEIGDMPLPLQGKLLRVLQDKEFEPLGSNRIVRADVRIIAATSADLPALVAAGRFRADLFYRLNVLTIQAPALRERSSDIEALAYAMLEDLSAQARGASHFELQGDALRLLCSYWWPGNVRELRNTLERAVMLSDSERIDARALAPFIGPAHGGHRPHVSMVSEAHTSDAVTDAASGAASDAASGASEATSWSDAMAAFEKRYLGDALRANGGRVIETAMQIGMGRATLYKKIAAYGIEV</sequence>
<dbReference type="PANTHER" id="PTHR32071:SF99">
    <property type="entry name" value="TRANSCRIPTIONAL REGULATORY PROTEIN"/>
    <property type="match status" value="1"/>
</dbReference>
<dbReference type="Pfam" id="PF08448">
    <property type="entry name" value="PAS_4"/>
    <property type="match status" value="1"/>
</dbReference>
<dbReference type="InterPro" id="IPR035965">
    <property type="entry name" value="PAS-like_dom_sf"/>
</dbReference>
<dbReference type="SUPFAM" id="SSF55785">
    <property type="entry name" value="PYP-like sensor domain (PAS domain)"/>
    <property type="match status" value="1"/>
</dbReference>
<dbReference type="InterPro" id="IPR009057">
    <property type="entry name" value="Homeodomain-like_sf"/>
</dbReference>
<dbReference type="GO" id="GO:0006355">
    <property type="term" value="P:regulation of DNA-templated transcription"/>
    <property type="evidence" value="ECO:0007669"/>
    <property type="project" value="InterPro"/>
</dbReference>
<dbReference type="InterPro" id="IPR003593">
    <property type="entry name" value="AAA+_ATPase"/>
</dbReference>
<proteinExistence type="predicted"/>
<evidence type="ECO:0000256" key="5">
    <source>
        <dbReference type="ARBA" id="ARBA00023163"/>
    </source>
</evidence>
<dbReference type="EMBL" id="JABBGJ010000028">
    <property type="protein sequence ID" value="NMM01187.1"/>
    <property type="molecule type" value="Genomic_DNA"/>
</dbReference>
<dbReference type="PROSITE" id="PS50112">
    <property type="entry name" value="PAS"/>
    <property type="match status" value="1"/>
</dbReference>
<keyword evidence="5" id="KW-0804">Transcription</keyword>
<accession>A0A848IPS3</accession>
<dbReference type="Gene3D" id="1.10.10.60">
    <property type="entry name" value="Homeodomain-like"/>
    <property type="match status" value="1"/>
</dbReference>
<dbReference type="Proteomes" id="UP000544134">
    <property type="component" value="Unassembled WGS sequence"/>
</dbReference>
<dbReference type="Gene3D" id="1.10.8.60">
    <property type="match status" value="1"/>
</dbReference>
<dbReference type="PROSITE" id="PS00676">
    <property type="entry name" value="SIGMA54_INTERACT_2"/>
    <property type="match status" value="1"/>
</dbReference>
<dbReference type="InterPro" id="IPR002078">
    <property type="entry name" value="Sigma_54_int"/>
</dbReference>
<evidence type="ECO:0000313" key="9">
    <source>
        <dbReference type="Proteomes" id="UP000544134"/>
    </source>
</evidence>
<dbReference type="CDD" id="cd00009">
    <property type="entry name" value="AAA"/>
    <property type="match status" value="1"/>
</dbReference>
<comment type="caution">
    <text evidence="8">The sequence shown here is derived from an EMBL/GenBank/DDBJ whole genome shotgun (WGS) entry which is preliminary data.</text>
</comment>
<dbReference type="GO" id="GO:0043565">
    <property type="term" value="F:sequence-specific DNA binding"/>
    <property type="evidence" value="ECO:0007669"/>
    <property type="project" value="InterPro"/>
</dbReference>
<protein>
    <submittedName>
        <fullName evidence="8">Sigma 54-interacting transcriptional regulator</fullName>
    </submittedName>
</protein>
<dbReference type="Gene3D" id="3.30.450.20">
    <property type="entry name" value="PAS domain"/>
    <property type="match status" value="1"/>
</dbReference>
<evidence type="ECO:0000256" key="3">
    <source>
        <dbReference type="ARBA" id="ARBA00023015"/>
    </source>
</evidence>
<dbReference type="Pfam" id="PF00158">
    <property type="entry name" value="Sigma54_activat"/>
    <property type="match status" value="1"/>
</dbReference>
<dbReference type="SUPFAM" id="SSF46689">
    <property type="entry name" value="Homeodomain-like"/>
    <property type="match status" value="1"/>
</dbReference>
<dbReference type="RefSeq" id="WP_169488036.1">
    <property type="nucleotide sequence ID" value="NZ_JABBGJ010000028.1"/>
</dbReference>
<evidence type="ECO:0000256" key="4">
    <source>
        <dbReference type="ARBA" id="ARBA00023125"/>
    </source>
</evidence>
<dbReference type="CDD" id="cd00130">
    <property type="entry name" value="PAS"/>
    <property type="match status" value="1"/>
</dbReference>
<dbReference type="GO" id="GO:0005524">
    <property type="term" value="F:ATP binding"/>
    <property type="evidence" value="ECO:0007669"/>
    <property type="project" value="UniProtKB-KW"/>
</dbReference>
<keyword evidence="1" id="KW-0547">Nucleotide-binding</keyword>
<dbReference type="InterPro" id="IPR002197">
    <property type="entry name" value="HTH_Fis"/>
</dbReference>